<dbReference type="HOGENOM" id="CLU_109463_0_1_1"/>
<feature type="transmembrane region" description="Helical" evidence="5">
    <location>
        <begin position="87"/>
        <end position="110"/>
    </location>
</feature>
<dbReference type="GO" id="GO:0016020">
    <property type="term" value="C:membrane"/>
    <property type="evidence" value="ECO:0007669"/>
    <property type="project" value="UniProtKB-SubCell"/>
</dbReference>
<evidence type="ECO:0000256" key="5">
    <source>
        <dbReference type="SAM" id="Phobius"/>
    </source>
</evidence>
<feature type="transmembrane region" description="Helical" evidence="5">
    <location>
        <begin position="53"/>
        <end position="75"/>
    </location>
</feature>
<evidence type="ECO:0000313" key="8">
    <source>
        <dbReference type="Proteomes" id="UP000053989"/>
    </source>
</evidence>
<dbReference type="Proteomes" id="UP000053989">
    <property type="component" value="Unassembled WGS sequence"/>
</dbReference>
<evidence type="ECO:0000313" key="7">
    <source>
        <dbReference type="EMBL" id="KIM69912.1"/>
    </source>
</evidence>
<feature type="domain" description="MARVEL" evidence="6">
    <location>
        <begin position="13"/>
        <end position="144"/>
    </location>
</feature>
<dbReference type="EMBL" id="KN822005">
    <property type="protein sequence ID" value="KIM69912.1"/>
    <property type="molecule type" value="Genomic_DNA"/>
</dbReference>
<feature type="transmembrane region" description="Helical" evidence="5">
    <location>
        <begin position="12"/>
        <end position="33"/>
    </location>
</feature>
<dbReference type="AlphaFoldDB" id="A0A0C3AY50"/>
<protein>
    <recommendedName>
        <fullName evidence="6">MARVEL domain-containing protein</fullName>
    </recommendedName>
</protein>
<gene>
    <name evidence="7" type="ORF">SCLCIDRAFT_12609</name>
</gene>
<evidence type="ECO:0000256" key="4">
    <source>
        <dbReference type="ARBA" id="ARBA00023136"/>
    </source>
</evidence>
<dbReference type="InterPro" id="IPR008253">
    <property type="entry name" value="Marvel"/>
</dbReference>
<name>A0A0C3AY50_9AGAM</name>
<keyword evidence="8" id="KW-1185">Reference proteome</keyword>
<evidence type="ECO:0000259" key="6">
    <source>
        <dbReference type="Pfam" id="PF01284"/>
    </source>
</evidence>
<sequence>MAFDNHMQRGYPIVFGLMLLFSAIELAISAWLTARFSARHDYFSTDERDRTHFILFSSIWTVVVSTTYLIFFFALPSTVVSSVLSHIVLLVLTWIFWTAGAASVTSMLGGGLNCSQTVFAYCSQLNAMEAFAWLIWILVTLLLIVVTIRGILATRRGDGVRGPLLA</sequence>
<comment type="subcellular location">
    <subcellularLocation>
        <location evidence="1">Membrane</location>
        <topology evidence="1">Multi-pass membrane protein</topology>
    </subcellularLocation>
</comment>
<dbReference type="STRING" id="1036808.A0A0C3AY50"/>
<reference evidence="7 8" key="1">
    <citation type="submission" date="2014-04" db="EMBL/GenBank/DDBJ databases">
        <authorList>
            <consortium name="DOE Joint Genome Institute"/>
            <person name="Kuo A."/>
            <person name="Kohler A."/>
            <person name="Nagy L.G."/>
            <person name="Floudas D."/>
            <person name="Copeland A."/>
            <person name="Barry K.W."/>
            <person name="Cichocki N."/>
            <person name="Veneault-Fourrey C."/>
            <person name="LaButti K."/>
            <person name="Lindquist E.A."/>
            <person name="Lipzen A."/>
            <person name="Lundell T."/>
            <person name="Morin E."/>
            <person name="Murat C."/>
            <person name="Sun H."/>
            <person name="Tunlid A."/>
            <person name="Henrissat B."/>
            <person name="Grigoriev I.V."/>
            <person name="Hibbett D.S."/>
            <person name="Martin F."/>
            <person name="Nordberg H.P."/>
            <person name="Cantor M.N."/>
            <person name="Hua S.X."/>
        </authorList>
    </citation>
    <scope>NUCLEOTIDE SEQUENCE [LARGE SCALE GENOMIC DNA]</scope>
    <source>
        <strain evidence="7 8">Foug A</strain>
    </source>
</reference>
<evidence type="ECO:0000256" key="1">
    <source>
        <dbReference type="ARBA" id="ARBA00004141"/>
    </source>
</evidence>
<organism evidence="7 8">
    <name type="scientific">Scleroderma citrinum Foug A</name>
    <dbReference type="NCBI Taxonomy" id="1036808"/>
    <lineage>
        <taxon>Eukaryota</taxon>
        <taxon>Fungi</taxon>
        <taxon>Dikarya</taxon>
        <taxon>Basidiomycota</taxon>
        <taxon>Agaricomycotina</taxon>
        <taxon>Agaricomycetes</taxon>
        <taxon>Agaricomycetidae</taxon>
        <taxon>Boletales</taxon>
        <taxon>Sclerodermatineae</taxon>
        <taxon>Sclerodermataceae</taxon>
        <taxon>Scleroderma</taxon>
    </lineage>
</organism>
<keyword evidence="4 5" id="KW-0472">Membrane</keyword>
<feature type="transmembrane region" description="Helical" evidence="5">
    <location>
        <begin position="130"/>
        <end position="152"/>
    </location>
</feature>
<evidence type="ECO:0000256" key="2">
    <source>
        <dbReference type="ARBA" id="ARBA00022692"/>
    </source>
</evidence>
<reference evidence="8" key="2">
    <citation type="submission" date="2015-01" db="EMBL/GenBank/DDBJ databases">
        <title>Evolutionary Origins and Diversification of the Mycorrhizal Mutualists.</title>
        <authorList>
            <consortium name="DOE Joint Genome Institute"/>
            <consortium name="Mycorrhizal Genomics Consortium"/>
            <person name="Kohler A."/>
            <person name="Kuo A."/>
            <person name="Nagy L.G."/>
            <person name="Floudas D."/>
            <person name="Copeland A."/>
            <person name="Barry K.W."/>
            <person name="Cichocki N."/>
            <person name="Veneault-Fourrey C."/>
            <person name="LaButti K."/>
            <person name="Lindquist E.A."/>
            <person name="Lipzen A."/>
            <person name="Lundell T."/>
            <person name="Morin E."/>
            <person name="Murat C."/>
            <person name="Riley R."/>
            <person name="Ohm R."/>
            <person name="Sun H."/>
            <person name="Tunlid A."/>
            <person name="Henrissat B."/>
            <person name="Grigoriev I.V."/>
            <person name="Hibbett D.S."/>
            <person name="Martin F."/>
        </authorList>
    </citation>
    <scope>NUCLEOTIDE SEQUENCE [LARGE SCALE GENOMIC DNA]</scope>
    <source>
        <strain evidence="8">Foug A</strain>
    </source>
</reference>
<dbReference type="OrthoDB" id="2117453at2759"/>
<proteinExistence type="predicted"/>
<accession>A0A0C3AY50</accession>
<dbReference type="Pfam" id="PF01284">
    <property type="entry name" value="MARVEL"/>
    <property type="match status" value="1"/>
</dbReference>
<keyword evidence="2 5" id="KW-0812">Transmembrane</keyword>
<dbReference type="InParanoid" id="A0A0C3AY50"/>
<evidence type="ECO:0000256" key="3">
    <source>
        <dbReference type="ARBA" id="ARBA00022989"/>
    </source>
</evidence>
<keyword evidence="3 5" id="KW-1133">Transmembrane helix</keyword>